<feature type="region of interest" description="Disordered" evidence="1">
    <location>
        <begin position="1"/>
        <end position="62"/>
    </location>
</feature>
<dbReference type="AlphaFoldDB" id="K5XCP5"/>
<dbReference type="KEGG" id="abp:AGABI1DRAFT99150"/>
<keyword evidence="3" id="KW-1185">Reference proteome</keyword>
<reference evidence="3" key="1">
    <citation type="journal article" date="2012" name="Proc. Natl. Acad. Sci. U.S.A.">
        <title>Genome sequence of the button mushroom Agaricus bisporus reveals mechanisms governing adaptation to a humic-rich ecological niche.</title>
        <authorList>
            <person name="Morin E."/>
            <person name="Kohler A."/>
            <person name="Baker A.R."/>
            <person name="Foulongne-Oriol M."/>
            <person name="Lombard V."/>
            <person name="Nagy L.G."/>
            <person name="Ohm R.A."/>
            <person name="Patyshakuliyeva A."/>
            <person name="Brun A."/>
            <person name="Aerts A.L."/>
            <person name="Bailey A.M."/>
            <person name="Billette C."/>
            <person name="Coutinho P.M."/>
            <person name="Deakin G."/>
            <person name="Doddapaneni H."/>
            <person name="Floudas D."/>
            <person name="Grimwood J."/>
            <person name="Hilden K."/>
            <person name="Kuees U."/>
            <person name="LaButti K.M."/>
            <person name="Lapidus A."/>
            <person name="Lindquist E.A."/>
            <person name="Lucas S.M."/>
            <person name="Murat C."/>
            <person name="Riley R.W."/>
            <person name="Salamov A.A."/>
            <person name="Schmutz J."/>
            <person name="Subramanian V."/>
            <person name="Woesten H.A.B."/>
            <person name="Xu J."/>
            <person name="Eastwood D.C."/>
            <person name="Foster G.D."/>
            <person name="Sonnenberg A.S."/>
            <person name="Cullen D."/>
            <person name="de Vries R.P."/>
            <person name="Lundell T."/>
            <person name="Hibbett D.S."/>
            <person name="Henrissat B."/>
            <person name="Burton K.S."/>
            <person name="Kerrigan R.W."/>
            <person name="Challen M.P."/>
            <person name="Grigoriev I.V."/>
            <person name="Martin F."/>
        </authorList>
    </citation>
    <scope>NUCLEOTIDE SEQUENCE [LARGE SCALE GENOMIC DNA]</scope>
    <source>
        <strain evidence="3">JB137-S8 / ATCC MYA-4627 / FGSC 10392</strain>
    </source>
</reference>
<dbReference type="InParanoid" id="K5XCP5"/>
<name>K5XCP5_AGABU</name>
<dbReference type="Proteomes" id="UP000008493">
    <property type="component" value="Unassembled WGS sequence"/>
</dbReference>
<feature type="compositionally biased region" description="Polar residues" evidence="1">
    <location>
        <begin position="45"/>
        <end position="62"/>
    </location>
</feature>
<dbReference type="EMBL" id="JH971388">
    <property type="protein sequence ID" value="EKM81063.1"/>
    <property type="molecule type" value="Genomic_DNA"/>
</dbReference>
<organism evidence="2 3">
    <name type="scientific">Agaricus bisporus var. burnettii (strain JB137-S8 / ATCC MYA-4627 / FGSC 10392)</name>
    <name type="common">White button mushroom</name>
    <dbReference type="NCBI Taxonomy" id="597362"/>
    <lineage>
        <taxon>Eukaryota</taxon>
        <taxon>Fungi</taxon>
        <taxon>Dikarya</taxon>
        <taxon>Basidiomycota</taxon>
        <taxon>Agaricomycotina</taxon>
        <taxon>Agaricomycetes</taxon>
        <taxon>Agaricomycetidae</taxon>
        <taxon>Agaricales</taxon>
        <taxon>Agaricineae</taxon>
        <taxon>Agaricaceae</taxon>
        <taxon>Agaricus</taxon>
    </lineage>
</organism>
<dbReference type="GeneID" id="18832990"/>
<sequence length="62" mass="6397">MDGQEPQTTAPNLFIPPPNLPPATNSTSTSPAPPIQPITRPPSLATISDSSIDLTATDSLSQ</sequence>
<proteinExistence type="predicted"/>
<feature type="compositionally biased region" description="Pro residues" evidence="1">
    <location>
        <begin position="31"/>
        <end position="40"/>
    </location>
</feature>
<evidence type="ECO:0000313" key="3">
    <source>
        <dbReference type="Proteomes" id="UP000008493"/>
    </source>
</evidence>
<gene>
    <name evidence="2" type="ORF">AGABI1DRAFT_99150</name>
</gene>
<dbReference type="RefSeq" id="XP_007328580.1">
    <property type="nucleotide sequence ID" value="XM_007328518.1"/>
</dbReference>
<dbReference type="HOGENOM" id="CLU_2903645_0_0_1"/>
<evidence type="ECO:0000256" key="1">
    <source>
        <dbReference type="SAM" id="MobiDB-lite"/>
    </source>
</evidence>
<accession>K5XCP5</accession>
<protein>
    <submittedName>
        <fullName evidence="2">Uncharacterized protein</fullName>
    </submittedName>
</protein>
<evidence type="ECO:0000313" key="2">
    <source>
        <dbReference type="EMBL" id="EKM81063.1"/>
    </source>
</evidence>